<dbReference type="PANTHER" id="PTHR23001:SF3">
    <property type="entry name" value="EUKARYOTIC TRANSLATION INITIATION FACTOR 2 SUBUNIT 2"/>
    <property type="match status" value="1"/>
</dbReference>
<evidence type="ECO:0000256" key="1">
    <source>
        <dbReference type="ARBA" id="ARBA00010397"/>
    </source>
</evidence>
<dbReference type="VEuPathDB" id="MicrosporidiaDB:CWI36_1765p0010"/>
<dbReference type="Gene3D" id="3.30.30.170">
    <property type="match status" value="1"/>
</dbReference>
<dbReference type="InterPro" id="IPR045196">
    <property type="entry name" value="IF2/IF5"/>
</dbReference>
<dbReference type="SUPFAM" id="SSF100966">
    <property type="entry name" value="Translation initiation factor 2 beta, aIF2beta, N-terminal domain"/>
    <property type="match status" value="1"/>
</dbReference>
<reference evidence="5 6" key="1">
    <citation type="submission" date="2017-12" db="EMBL/GenBank/DDBJ databases">
        <authorList>
            <person name="Pombert J.-F."/>
            <person name="Haag K.L."/>
            <person name="Ebert D."/>
        </authorList>
    </citation>
    <scope>NUCLEOTIDE SEQUENCE [LARGE SCALE GENOMIC DNA]</scope>
    <source>
        <strain evidence="5">IL-BN-2</strain>
    </source>
</reference>
<dbReference type="InterPro" id="IPR002735">
    <property type="entry name" value="Transl_init_fac_IF2/IF5_dom"/>
</dbReference>
<dbReference type="InterPro" id="IPR016189">
    <property type="entry name" value="Transl_init_fac_IF2/IF5_N"/>
</dbReference>
<organism evidence="5 6">
    <name type="scientific">Hamiltosporidium magnivora</name>
    <dbReference type="NCBI Taxonomy" id="148818"/>
    <lineage>
        <taxon>Eukaryota</taxon>
        <taxon>Fungi</taxon>
        <taxon>Fungi incertae sedis</taxon>
        <taxon>Microsporidia</taxon>
        <taxon>Dubosqiidae</taxon>
        <taxon>Hamiltosporidium</taxon>
    </lineage>
</organism>
<evidence type="ECO:0000256" key="3">
    <source>
        <dbReference type="ARBA" id="ARBA00022917"/>
    </source>
</evidence>
<dbReference type="SMART" id="SM00653">
    <property type="entry name" value="eIF2B_5"/>
    <property type="match status" value="1"/>
</dbReference>
<name>A0A4Q9LH46_9MICR</name>
<comment type="similarity">
    <text evidence="1">Belongs to the eIF-2-beta/eIF-5 family.</text>
</comment>
<gene>
    <name evidence="5" type="ORF">CWI39_0341p0020</name>
</gene>
<accession>A0A4Q9LH46</accession>
<dbReference type="SUPFAM" id="SSF75689">
    <property type="entry name" value="Zinc-binding domain of translation initiation factor 2 beta"/>
    <property type="match status" value="1"/>
</dbReference>
<evidence type="ECO:0000313" key="6">
    <source>
        <dbReference type="Proteomes" id="UP000293045"/>
    </source>
</evidence>
<dbReference type="EMBL" id="PIXR01000341">
    <property type="protein sequence ID" value="TBU07277.1"/>
    <property type="molecule type" value="Genomic_DNA"/>
</dbReference>
<dbReference type="Proteomes" id="UP000293045">
    <property type="component" value="Unassembled WGS sequence"/>
</dbReference>
<evidence type="ECO:0000256" key="2">
    <source>
        <dbReference type="ARBA" id="ARBA00022540"/>
    </source>
</evidence>
<dbReference type="AlphaFoldDB" id="A0A4Q9LH46"/>
<dbReference type="VEuPathDB" id="MicrosporidiaDB:CWI39_0341p0020"/>
<sequence>MQNDSTSSENETFQPLGFDLGALKQKRKEQIAKHKPVMAQKKEVLDSDLPDCLQYEVLLKRALDQLRMKEEGQDAAKMKLSLDVKREPSSKTSINIVEISKALHRDQEHVMRFIFNELFTTGSVNKEGRLFLKGVFLKSQVQDILRSYVEHFVVCKSCENVENTNIIKQNQLYFLKCSRCGAMRCVGNIIEGMRSKGKAVHSSYDMSLLQNVSIFLISLCNKQENVAEIHSHSIFNHLKKSIGAFNSHKIIKVKVDYDIIKVTVTEKNIVSYINSSLILLGNTGYGKLSIQFLDEKDVSTN</sequence>
<evidence type="ECO:0000259" key="4">
    <source>
        <dbReference type="SMART" id="SM00653"/>
    </source>
</evidence>
<comment type="caution">
    <text evidence="5">The sequence shown here is derived from an EMBL/GenBank/DDBJ whole genome shotgun (WGS) entry which is preliminary data.</text>
</comment>
<dbReference type="Pfam" id="PF01873">
    <property type="entry name" value="eIF-5_eIF-2B"/>
    <property type="match status" value="1"/>
</dbReference>
<dbReference type="InterPro" id="IPR016190">
    <property type="entry name" value="Transl_init_fac_IF2/IF5_Zn-bd"/>
</dbReference>
<keyword evidence="2 5" id="KW-0396">Initiation factor</keyword>
<protein>
    <submittedName>
        <fullName evidence="5">Subunit beta of translation initiation factor 2</fullName>
    </submittedName>
</protein>
<dbReference type="GO" id="GO:0003743">
    <property type="term" value="F:translation initiation factor activity"/>
    <property type="evidence" value="ECO:0007669"/>
    <property type="project" value="UniProtKB-KW"/>
</dbReference>
<dbReference type="VEuPathDB" id="MicrosporidiaDB:CWI36_0205p0040"/>
<evidence type="ECO:0000313" key="5">
    <source>
        <dbReference type="EMBL" id="TBU07277.1"/>
    </source>
</evidence>
<feature type="domain" description="Translation initiation factor IF2/IF5" evidence="4">
    <location>
        <begin position="73"/>
        <end position="183"/>
    </location>
</feature>
<proteinExistence type="inferred from homology"/>
<dbReference type="PANTHER" id="PTHR23001">
    <property type="entry name" value="EUKARYOTIC TRANSLATION INITIATION FACTOR"/>
    <property type="match status" value="1"/>
</dbReference>
<keyword evidence="3" id="KW-0648">Protein biosynthesis</keyword>